<protein>
    <recommendedName>
        <fullName evidence="3">Antitermination protein</fullName>
    </recommendedName>
</protein>
<comment type="caution">
    <text evidence="1">The sequence shown here is derived from an EMBL/GenBank/DDBJ whole genome shotgun (WGS) entry which is preliminary data.</text>
</comment>
<evidence type="ECO:0000313" key="1">
    <source>
        <dbReference type="EMBL" id="MCY0788721.1"/>
    </source>
</evidence>
<reference evidence="1" key="1">
    <citation type="submission" date="2022-08" db="EMBL/GenBank/DDBJ databases">
        <authorList>
            <person name="Dale J.L."/>
        </authorList>
    </citation>
    <scope>NUCLEOTIDE SEQUENCE</scope>
    <source>
        <strain evidence="1">2022EL-00758</strain>
    </source>
</reference>
<dbReference type="InterPro" id="IPR057902">
    <property type="entry name" value="N_peptide"/>
</dbReference>
<organism evidence="1 2">
    <name type="scientific">Morganella morganii</name>
    <name type="common">Proteus morganii</name>
    <dbReference type="NCBI Taxonomy" id="582"/>
    <lineage>
        <taxon>Bacteria</taxon>
        <taxon>Pseudomonadati</taxon>
        <taxon>Pseudomonadota</taxon>
        <taxon>Gammaproteobacteria</taxon>
        <taxon>Enterobacterales</taxon>
        <taxon>Morganellaceae</taxon>
        <taxon>Morganella</taxon>
    </lineage>
</organism>
<dbReference type="EMBL" id="JAPNMI010000002">
    <property type="protein sequence ID" value="MCY0788721.1"/>
    <property type="molecule type" value="Genomic_DNA"/>
</dbReference>
<dbReference type="RefSeq" id="WP_260249230.1">
    <property type="nucleotide sequence ID" value="NZ_JALMEJ010000004.1"/>
</dbReference>
<evidence type="ECO:0000313" key="2">
    <source>
        <dbReference type="Proteomes" id="UP001076655"/>
    </source>
</evidence>
<proteinExistence type="predicted"/>
<dbReference type="AlphaFoldDB" id="A0A9Q4CMS9"/>
<dbReference type="Proteomes" id="UP001076655">
    <property type="component" value="Unassembled WGS sequence"/>
</dbReference>
<dbReference type="Pfam" id="PF25694">
    <property type="entry name" value="N_peptide"/>
    <property type="match status" value="1"/>
</dbReference>
<name>A0A9Q4CMS9_MORMO</name>
<evidence type="ECO:0008006" key="3">
    <source>
        <dbReference type="Google" id="ProtNLM"/>
    </source>
</evidence>
<sequence>MFNKLKLSTEHSTLMFFKNDDSELCIGCQNGDADKASAFSEGFGIEATHGCTNRQSRLFGGNMAIIIVKKSRKPEFLRGNSANRRHARRKAEAIATKNVKMKLEEIFRTEPDKSPMSRVEKATSACSTPIYDSPDNCCLNTTALYSTKRYKSKPKTEFGITARA</sequence>
<gene>
    <name evidence="1" type="ORF">N0392_03330</name>
</gene>
<accession>A0A9Q4CMS9</accession>